<dbReference type="KEGG" id="tso:IZ6_00380"/>
<dbReference type="AlphaFoldDB" id="A0A6S6QDW4"/>
<keyword evidence="2" id="KW-1185">Reference proteome</keyword>
<evidence type="ECO:0000313" key="2">
    <source>
        <dbReference type="Proteomes" id="UP000515317"/>
    </source>
</evidence>
<dbReference type="EMBL" id="AP023361">
    <property type="protein sequence ID" value="BCJ89303.1"/>
    <property type="molecule type" value="Genomic_DNA"/>
</dbReference>
<reference evidence="1 2" key="1">
    <citation type="submission" date="2020-08" db="EMBL/GenBank/DDBJ databases">
        <title>Genome sequence of Rhizobiales bacterium strain IZ6.</title>
        <authorList>
            <person name="Nakai R."/>
            <person name="Naganuma T."/>
        </authorList>
    </citation>
    <scope>NUCLEOTIDE SEQUENCE [LARGE SCALE GENOMIC DNA]</scope>
    <source>
        <strain evidence="1 2">IZ6</strain>
    </source>
</reference>
<accession>A0A6S6QDW4</accession>
<proteinExistence type="predicted"/>
<name>A0A6S6QDW4_9HYPH</name>
<dbReference type="Proteomes" id="UP000515317">
    <property type="component" value="Chromosome"/>
</dbReference>
<organism evidence="1 2">
    <name type="scientific">Terrihabitans soli</name>
    <dbReference type="NCBI Taxonomy" id="708113"/>
    <lineage>
        <taxon>Bacteria</taxon>
        <taxon>Pseudomonadati</taxon>
        <taxon>Pseudomonadota</taxon>
        <taxon>Alphaproteobacteria</taxon>
        <taxon>Hyphomicrobiales</taxon>
        <taxon>Terrihabitans</taxon>
    </lineage>
</organism>
<evidence type="ECO:0000313" key="1">
    <source>
        <dbReference type="EMBL" id="BCJ89303.1"/>
    </source>
</evidence>
<protein>
    <submittedName>
        <fullName evidence="1">Uncharacterized protein</fullName>
    </submittedName>
</protein>
<gene>
    <name evidence="1" type="ORF">IZ6_00380</name>
</gene>
<sequence length="286" mass="32179">MIFARVPKHLAKAVASMSPEMRKHRYLTAAGFVIAQYLRKNFAAQRLQNFLEAYRDPSGGMSYQYSTSVTMMGETIFLLRRSPGFTEFCRRLKSRDLRAAFLEALAARLFMQGGCIIHARPESMNKGEDFDFSVVRGGEEINVEVTSLTSPVFAESTLVNTLARKKGQLPSDKPAIIVCMYPAAWFADDPTAALYVVANRFFGKSRRINAIVFLAEHWLSDEALLNGGLIVSRQEFFNGNPRHPADLTFLRQELPPVPTSVEQLLINAVPVQQESEFYRWVDACLA</sequence>